<evidence type="ECO:0000256" key="3">
    <source>
        <dbReference type="ARBA" id="ARBA00022722"/>
    </source>
</evidence>
<gene>
    <name evidence="6" type="primary">xseB</name>
    <name evidence="7" type="ORF">JOC86_001109</name>
</gene>
<dbReference type="NCBIfam" id="NF002138">
    <property type="entry name" value="PRK00977.1-2"/>
    <property type="match status" value="1"/>
</dbReference>
<keyword evidence="3 6" id="KW-0540">Nuclease</keyword>
<accession>A0ABS2N9M9</accession>
<dbReference type="PIRSF" id="PIRSF006488">
    <property type="entry name" value="Exonuc_VII_S"/>
    <property type="match status" value="1"/>
</dbReference>
<dbReference type="InterPro" id="IPR003761">
    <property type="entry name" value="Exonuc_VII_S"/>
</dbReference>
<dbReference type="Pfam" id="PF02609">
    <property type="entry name" value="Exonuc_VII_S"/>
    <property type="match status" value="1"/>
</dbReference>
<keyword evidence="8" id="KW-1185">Reference proteome</keyword>
<evidence type="ECO:0000256" key="4">
    <source>
        <dbReference type="ARBA" id="ARBA00022801"/>
    </source>
</evidence>
<comment type="caution">
    <text evidence="7">The sequence shown here is derived from an EMBL/GenBank/DDBJ whole genome shotgun (WGS) entry which is preliminary data.</text>
</comment>
<evidence type="ECO:0000256" key="1">
    <source>
        <dbReference type="ARBA" id="ARBA00009998"/>
    </source>
</evidence>
<dbReference type="Proteomes" id="UP001646157">
    <property type="component" value="Unassembled WGS sequence"/>
</dbReference>
<dbReference type="PANTHER" id="PTHR34137">
    <property type="entry name" value="EXODEOXYRIBONUCLEASE 7 SMALL SUBUNIT"/>
    <property type="match status" value="1"/>
</dbReference>
<evidence type="ECO:0000256" key="6">
    <source>
        <dbReference type="HAMAP-Rule" id="MF_00337"/>
    </source>
</evidence>
<dbReference type="InterPro" id="IPR037004">
    <property type="entry name" value="Exonuc_VII_ssu_sf"/>
</dbReference>
<dbReference type="EMBL" id="JAFBDZ010000001">
    <property type="protein sequence ID" value="MBM7584572.1"/>
    <property type="molecule type" value="Genomic_DNA"/>
</dbReference>
<evidence type="ECO:0000313" key="8">
    <source>
        <dbReference type="Proteomes" id="UP001646157"/>
    </source>
</evidence>
<protein>
    <recommendedName>
        <fullName evidence="6">Exodeoxyribonuclease 7 small subunit</fullName>
        <ecNumber evidence="6">3.1.11.6</ecNumber>
    </recommendedName>
    <alternativeName>
        <fullName evidence="6">Exodeoxyribonuclease VII small subunit</fullName>
        <shortName evidence="6">Exonuclease VII small subunit</shortName>
    </alternativeName>
</protein>
<comment type="subunit">
    <text evidence="6">Heterooligomer composed of large and small subunits.</text>
</comment>
<dbReference type="SUPFAM" id="SSF116842">
    <property type="entry name" value="XseB-like"/>
    <property type="match status" value="1"/>
</dbReference>
<dbReference type="HAMAP" id="MF_00337">
    <property type="entry name" value="Exonuc_7_S"/>
    <property type="match status" value="1"/>
</dbReference>
<organism evidence="7 8">
    <name type="scientific">Rossellomorea pakistanensis</name>
    <dbReference type="NCBI Taxonomy" id="992288"/>
    <lineage>
        <taxon>Bacteria</taxon>
        <taxon>Bacillati</taxon>
        <taxon>Bacillota</taxon>
        <taxon>Bacilli</taxon>
        <taxon>Bacillales</taxon>
        <taxon>Bacillaceae</taxon>
        <taxon>Rossellomorea</taxon>
    </lineage>
</organism>
<dbReference type="RefSeq" id="WP_205168709.1">
    <property type="nucleotide sequence ID" value="NZ_JAFBDZ010000001.1"/>
</dbReference>
<dbReference type="GO" id="GO:0008855">
    <property type="term" value="F:exodeoxyribonuclease VII activity"/>
    <property type="evidence" value="ECO:0007669"/>
    <property type="project" value="UniProtKB-EC"/>
</dbReference>
<keyword evidence="2 6" id="KW-0963">Cytoplasm</keyword>
<comment type="subcellular location">
    <subcellularLocation>
        <location evidence="6">Cytoplasm</location>
    </subcellularLocation>
</comment>
<evidence type="ECO:0000313" key="7">
    <source>
        <dbReference type="EMBL" id="MBM7584572.1"/>
    </source>
</evidence>
<proteinExistence type="inferred from homology"/>
<name>A0ABS2N9M9_9BACI</name>
<dbReference type="PANTHER" id="PTHR34137:SF1">
    <property type="entry name" value="EXODEOXYRIBONUCLEASE 7 SMALL SUBUNIT"/>
    <property type="match status" value="1"/>
</dbReference>
<keyword evidence="4 6" id="KW-0378">Hydrolase</keyword>
<dbReference type="EC" id="3.1.11.6" evidence="6"/>
<keyword evidence="5 6" id="KW-0269">Exonuclease</keyword>
<evidence type="ECO:0000256" key="2">
    <source>
        <dbReference type="ARBA" id="ARBA00022490"/>
    </source>
</evidence>
<comment type="catalytic activity">
    <reaction evidence="6">
        <text>Exonucleolytic cleavage in either 5'- to 3'- or 3'- to 5'-direction to yield nucleoside 5'-phosphates.</text>
        <dbReference type="EC" id="3.1.11.6"/>
    </reaction>
</comment>
<evidence type="ECO:0000256" key="5">
    <source>
        <dbReference type="ARBA" id="ARBA00022839"/>
    </source>
</evidence>
<dbReference type="Gene3D" id="1.10.287.1040">
    <property type="entry name" value="Exonuclease VII, small subunit"/>
    <property type="match status" value="1"/>
</dbReference>
<comment type="similarity">
    <text evidence="1 6">Belongs to the XseB family.</text>
</comment>
<comment type="function">
    <text evidence="6">Bidirectionally degrades single-stranded DNA into large acid-insoluble oligonucleotides, which are then degraded further into small acid-soluble oligonucleotides.</text>
</comment>
<dbReference type="NCBIfam" id="TIGR01280">
    <property type="entry name" value="xseB"/>
    <property type="match status" value="1"/>
</dbReference>
<reference evidence="7 8" key="1">
    <citation type="submission" date="2021-01" db="EMBL/GenBank/DDBJ databases">
        <title>Genomic Encyclopedia of Type Strains, Phase IV (KMG-IV): sequencing the most valuable type-strain genomes for metagenomic binning, comparative biology and taxonomic classification.</title>
        <authorList>
            <person name="Goeker M."/>
        </authorList>
    </citation>
    <scope>NUCLEOTIDE SEQUENCE [LARGE SCALE GENOMIC DNA]</scope>
    <source>
        <strain evidence="7 8">DSM 24834</strain>
    </source>
</reference>
<sequence>MTEEKKQTFEEAMEELETIVQHLEEGEVPLEKALQYYQKGIELSKFCHDTLKSAEDKLTKLITDDGEEEFSLVEEDAK</sequence>